<dbReference type="InterPro" id="IPR011701">
    <property type="entry name" value="MFS"/>
</dbReference>
<feature type="transmembrane region" description="Helical" evidence="6">
    <location>
        <begin position="261"/>
        <end position="281"/>
    </location>
</feature>
<feature type="transmembrane region" description="Helical" evidence="6">
    <location>
        <begin position="293"/>
        <end position="313"/>
    </location>
</feature>
<evidence type="ECO:0000313" key="9">
    <source>
        <dbReference type="Proteomes" id="UP000290624"/>
    </source>
</evidence>
<proteinExistence type="predicted"/>
<keyword evidence="4 6" id="KW-1133">Transmembrane helix</keyword>
<dbReference type="RefSeq" id="WP_129459270.1">
    <property type="nucleotide sequence ID" value="NZ_PPCV01000007.1"/>
</dbReference>
<comment type="subcellular location">
    <subcellularLocation>
        <location evidence="1">Cell membrane</location>
        <topology evidence="1">Multi-pass membrane protein</topology>
    </subcellularLocation>
</comment>
<dbReference type="EMBL" id="PPCV01000007">
    <property type="protein sequence ID" value="RXW31663.1"/>
    <property type="molecule type" value="Genomic_DNA"/>
</dbReference>
<accession>A0A4Q2EFB9</accession>
<dbReference type="CDD" id="cd06173">
    <property type="entry name" value="MFS_MefA_like"/>
    <property type="match status" value="1"/>
</dbReference>
<sequence>MSVPVSPGSPLVNPGFRLLWGGQALSQVGFQFQTLAMPVIAVTLLHATEADMGFLNAANTAAFLLVGLLAGGWVDRMRKRQVMIVADAVRAVAICAIPVLWSMGILAVWHLYVIAGLIGVATVFFDVGYQSYLPILVPSEQVGRANGVLEGTAQIARLGGPSVAGALLTIVAAPWLMLINAVGFACSALLLGAIRDDERPRPVGERQRLLVEIREGITFVVGQPLLRVLVTSTMLSNLGSTIIFTLLTLVVLRDLGLAPELLGVVFSAGAVGGIAGALFASRISERLGEGPSLRASTLLGTVGVAGFAVAAYLPSAGVLPTLMAAECTTSLAFVVFNMVQVTARQRLCPPPLLGRMNASIRFVVWGVMPIAALLAGWCGGLLGAPVTIIIGALIQGLSAVPFLVSRYGAQRELPRHPE</sequence>
<dbReference type="PANTHER" id="PTHR23513">
    <property type="entry name" value="INTEGRAL MEMBRANE EFFLUX PROTEIN-RELATED"/>
    <property type="match status" value="1"/>
</dbReference>
<feature type="transmembrane region" description="Helical" evidence="6">
    <location>
        <begin position="360"/>
        <end position="382"/>
    </location>
</feature>
<keyword evidence="9" id="KW-1185">Reference proteome</keyword>
<feature type="transmembrane region" description="Helical" evidence="6">
    <location>
        <begin position="166"/>
        <end position="191"/>
    </location>
</feature>
<feature type="domain" description="Major facilitator superfamily (MFS) profile" evidence="7">
    <location>
        <begin position="225"/>
        <end position="418"/>
    </location>
</feature>
<comment type="caution">
    <text evidence="8">The sequence shown here is derived from an EMBL/GenBank/DDBJ whole genome shotgun (WGS) entry which is preliminary data.</text>
</comment>
<dbReference type="GO" id="GO:0022857">
    <property type="term" value="F:transmembrane transporter activity"/>
    <property type="evidence" value="ECO:0007669"/>
    <property type="project" value="InterPro"/>
</dbReference>
<organism evidence="8 9">
    <name type="scientific">Propioniciclava flava</name>
    <dbReference type="NCBI Taxonomy" id="2072026"/>
    <lineage>
        <taxon>Bacteria</taxon>
        <taxon>Bacillati</taxon>
        <taxon>Actinomycetota</taxon>
        <taxon>Actinomycetes</taxon>
        <taxon>Propionibacteriales</taxon>
        <taxon>Propionibacteriaceae</taxon>
        <taxon>Propioniciclava</taxon>
    </lineage>
</organism>
<evidence type="ECO:0000256" key="3">
    <source>
        <dbReference type="ARBA" id="ARBA00022692"/>
    </source>
</evidence>
<dbReference type="Proteomes" id="UP000290624">
    <property type="component" value="Unassembled WGS sequence"/>
</dbReference>
<dbReference type="GO" id="GO:0005886">
    <property type="term" value="C:plasma membrane"/>
    <property type="evidence" value="ECO:0007669"/>
    <property type="project" value="UniProtKB-SubCell"/>
</dbReference>
<evidence type="ECO:0000256" key="5">
    <source>
        <dbReference type="ARBA" id="ARBA00023136"/>
    </source>
</evidence>
<evidence type="ECO:0000313" key="8">
    <source>
        <dbReference type="EMBL" id="RXW31663.1"/>
    </source>
</evidence>
<reference evidence="8 9" key="1">
    <citation type="submission" date="2018-01" db="EMBL/GenBank/DDBJ databases">
        <title>Lactibacter flavus gen. nov., sp. nov., a novel bacterium of the family Propionibacteriaceae isolated from raw milk and dairy products.</title>
        <authorList>
            <person name="Wenning M."/>
            <person name="Breitenwieser F."/>
            <person name="Huptas C."/>
            <person name="von Neubeck M."/>
            <person name="Busse H.-J."/>
            <person name="Scherer S."/>
        </authorList>
    </citation>
    <scope>NUCLEOTIDE SEQUENCE [LARGE SCALE GENOMIC DNA]</scope>
    <source>
        <strain evidence="8 9">VG341</strain>
    </source>
</reference>
<dbReference type="Pfam" id="PF07690">
    <property type="entry name" value="MFS_1"/>
    <property type="match status" value="1"/>
</dbReference>
<dbReference type="OrthoDB" id="9815525at2"/>
<feature type="transmembrane region" description="Helical" evidence="6">
    <location>
        <begin position="388"/>
        <end position="409"/>
    </location>
</feature>
<feature type="transmembrane region" description="Helical" evidence="6">
    <location>
        <begin position="319"/>
        <end position="339"/>
    </location>
</feature>
<dbReference type="AlphaFoldDB" id="A0A4Q2EFB9"/>
<dbReference type="Gene3D" id="1.20.1250.20">
    <property type="entry name" value="MFS general substrate transporter like domains"/>
    <property type="match status" value="1"/>
</dbReference>
<name>A0A4Q2EFB9_9ACTN</name>
<protein>
    <submittedName>
        <fullName evidence="8">MFS transporter</fullName>
    </submittedName>
</protein>
<keyword evidence="2" id="KW-1003">Cell membrane</keyword>
<dbReference type="InterPro" id="IPR020846">
    <property type="entry name" value="MFS_dom"/>
</dbReference>
<evidence type="ECO:0000256" key="1">
    <source>
        <dbReference type="ARBA" id="ARBA00004651"/>
    </source>
</evidence>
<dbReference type="SUPFAM" id="SSF103473">
    <property type="entry name" value="MFS general substrate transporter"/>
    <property type="match status" value="1"/>
</dbReference>
<dbReference type="PANTHER" id="PTHR23513:SF6">
    <property type="entry name" value="MAJOR FACILITATOR SUPERFAMILY ASSOCIATED DOMAIN-CONTAINING PROTEIN"/>
    <property type="match status" value="1"/>
</dbReference>
<feature type="transmembrane region" description="Helical" evidence="6">
    <location>
        <begin position="54"/>
        <end position="74"/>
    </location>
</feature>
<dbReference type="InterPro" id="IPR036259">
    <property type="entry name" value="MFS_trans_sf"/>
</dbReference>
<keyword evidence="3 6" id="KW-0812">Transmembrane</keyword>
<evidence type="ECO:0000256" key="2">
    <source>
        <dbReference type="ARBA" id="ARBA00022475"/>
    </source>
</evidence>
<keyword evidence="5 6" id="KW-0472">Membrane</keyword>
<feature type="transmembrane region" description="Helical" evidence="6">
    <location>
        <begin position="108"/>
        <end position="129"/>
    </location>
</feature>
<gene>
    <name evidence="8" type="ORF">C1706_10930</name>
</gene>
<feature type="transmembrane region" description="Helical" evidence="6">
    <location>
        <begin position="235"/>
        <end position="255"/>
    </location>
</feature>
<evidence type="ECO:0000256" key="6">
    <source>
        <dbReference type="SAM" id="Phobius"/>
    </source>
</evidence>
<evidence type="ECO:0000259" key="7">
    <source>
        <dbReference type="PROSITE" id="PS50850"/>
    </source>
</evidence>
<evidence type="ECO:0000256" key="4">
    <source>
        <dbReference type="ARBA" id="ARBA00022989"/>
    </source>
</evidence>
<dbReference type="PROSITE" id="PS50850">
    <property type="entry name" value="MFS"/>
    <property type="match status" value="1"/>
</dbReference>